<feature type="compositionally biased region" description="Gly residues" evidence="1">
    <location>
        <begin position="293"/>
        <end position="305"/>
    </location>
</feature>
<feature type="transmembrane region" description="Helical" evidence="2">
    <location>
        <begin position="22"/>
        <end position="41"/>
    </location>
</feature>
<feature type="region of interest" description="Disordered" evidence="1">
    <location>
        <begin position="378"/>
        <end position="408"/>
    </location>
</feature>
<evidence type="ECO:0000256" key="2">
    <source>
        <dbReference type="SAM" id="Phobius"/>
    </source>
</evidence>
<accession>A0A5A7PC09</accession>
<feature type="compositionally biased region" description="Gly residues" evidence="1">
    <location>
        <begin position="272"/>
        <end position="284"/>
    </location>
</feature>
<feature type="transmembrane region" description="Helical" evidence="2">
    <location>
        <begin position="115"/>
        <end position="133"/>
    </location>
</feature>
<evidence type="ECO:0000313" key="3">
    <source>
        <dbReference type="EMBL" id="GER30463.1"/>
    </source>
</evidence>
<dbReference type="EMBL" id="BKCP01004350">
    <property type="protein sequence ID" value="GER30463.1"/>
    <property type="molecule type" value="Genomic_DNA"/>
</dbReference>
<keyword evidence="2" id="KW-0812">Transmembrane</keyword>
<feature type="transmembrane region" description="Helical" evidence="2">
    <location>
        <begin position="90"/>
        <end position="109"/>
    </location>
</feature>
<feature type="transmembrane region" description="Helical" evidence="2">
    <location>
        <begin position="56"/>
        <end position="78"/>
    </location>
</feature>
<reference evidence="4" key="1">
    <citation type="journal article" date="2019" name="Curr. Biol.">
        <title>Genome Sequence of Striga asiatica Provides Insight into the Evolution of Plant Parasitism.</title>
        <authorList>
            <person name="Yoshida S."/>
            <person name="Kim S."/>
            <person name="Wafula E.K."/>
            <person name="Tanskanen J."/>
            <person name="Kim Y.M."/>
            <person name="Honaas L."/>
            <person name="Yang Z."/>
            <person name="Spallek T."/>
            <person name="Conn C.E."/>
            <person name="Ichihashi Y."/>
            <person name="Cheong K."/>
            <person name="Cui S."/>
            <person name="Der J.P."/>
            <person name="Gundlach H."/>
            <person name="Jiao Y."/>
            <person name="Hori C."/>
            <person name="Ishida J.K."/>
            <person name="Kasahara H."/>
            <person name="Kiba T."/>
            <person name="Kim M.S."/>
            <person name="Koo N."/>
            <person name="Laohavisit A."/>
            <person name="Lee Y.H."/>
            <person name="Lumba S."/>
            <person name="McCourt P."/>
            <person name="Mortimer J.C."/>
            <person name="Mutuku J.M."/>
            <person name="Nomura T."/>
            <person name="Sasaki-Sekimoto Y."/>
            <person name="Seto Y."/>
            <person name="Wang Y."/>
            <person name="Wakatake T."/>
            <person name="Sakakibara H."/>
            <person name="Demura T."/>
            <person name="Yamaguchi S."/>
            <person name="Yoneyama K."/>
            <person name="Manabe R.I."/>
            <person name="Nelson D.C."/>
            <person name="Schulman A.H."/>
            <person name="Timko M.P."/>
            <person name="dePamphilis C.W."/>
            <person name="Choi D."/>
            <person name="Shirasu K."/>
        </authorList>
    </citation>
    <scope>NUCLEOTIDE SEQUENCE [LARGE SCALE GENOMIC DNA]</scope>
    <source>
        <strain evidence="4">cv. UVA1</strain>
    </source>
</reference>
<dbReference type="AlphaFoldDB" id="A0A5A7PC09"/>
<feature type="transmembrane region" description="Helical" evidence="2">
    <location>
        <begin position="163"/>
        <end position="182"/>
    </location>
</feature>
<dbReference type="Proteomes" id="UP000325081">
    <property type="component" value="Unassembled WGS sequence"/>
</dbReference>
<feature type="region of interest" description="Disordered" evidence="1">
    <location>
        <begin position="246"/>
        <end position="364"/>
    </location>
</feature>
<sequence length="458" mass="48722">MEGAQPAITAAARAAAQKFNRCLWLVPALVTLIVGDLILFLSRDKHPKEHRPPSKLLFVMFVNLVALAYGSFLVLAAWKSPLNPRSLPRGCRCILDIVFILVCFALSLFMKDGWYLGMVFIGLIHLICASNVIGMFDNIGAFDCLTSVLISGTFELAKDVKVAAVFIILAMTTVLMVAKHANEYRRLRARQKGTVRANNAAAARAAARQPSSGLSSLRTKFESVWFPFVEEIWACFCWDGPNDGPAGGGGSRGGGSQLVGGRGSQPARGRGSRGGGSQLVGGRGSQPARGRGSRGGGSQLVGGRGSQPARGRGSRGGGSQLVGGRGSHPVGGRGSQNQPELGNEQPELHNDLPELGNVNQLPEGGNNLQVVIDIRGEGADNQLPEGGSNDQVAANIGGEGADNQLPEGGSNDQMPFFFHALRYLNSHVPYWSSVEFLFVLHVHDDVESESDVDCHQSF</sequence>
<name>A0A5A7PC09_STRAF</name>
<keyword evidence="4" id="KW-1185">Reference proteome</keyword>
<keyword evidence="2" id="KW-0472">Membrane</keyword>
<evidence type="ECO:0000313" key="4">
    <source>
        <dbReference type="Proteomes" id="UP000325081"/>
    </source>
</evidence>
<evidence type="ECO:0000256" key="1">
    <source>
        <dbReference type="SAM" id="MobiDB-lite"/>
    </source>
</evidence>
<organism evidence="3 4">
    <name type="scientific">Striga asiatica</name>
    <name type="common">Asiatic witchweed</name>
    <name type="synonym">Buchnera asiatica</name>
    <dbReference type="NCBI Taxonomy" id="4170"/>
    <lineage>
        <taxon>Eukaryota</taxon>
        <taxon>Viridiplantae</taxon>
        <taxon>Streptophyta</taxon>
        <taxon>Embryophyta</taxon>
        <taxon>Tracheophyta</taxon>
        <taxon>Spermatophyta</taxon>
        <taxon>Magnoliopsida</taxon>
        <taxon>eudicotyledons</taxon>
        <taxon>Gunneridae</taxon>
        <taxon>Pentapetalae</taxon>
        <taxon>asterids</taxon>
        <taxon>lamiids</taxon>
        <taxon>Lamiales</taxon>
        <taxon>Orobanchaceae</taxon>
        <taxon>Buchnereae</taxon>
        <taxon>Striga</taxon>
    </lineage>
</organism>
<proteinExistence type="predicted"/>
<keyword evidence="2" id="KW-1133">Transmembrane helix</keyword>
<protein>
    <submittedName>
        <fullName evidence="3">Nuclear pore complex protein</fullName>
    </submittedName>
</protein>
<gene>
    <name evidence="3" type="ORF">STAS_06403</name>
</gene>
<feature type="compositionally biased region" description="Gly residues" evidence="1">
    <location>
        <begin position="314"/>
        <end position="334"/>
    </location>
</feature>
<feature type="compositionally biased region" description="Gly residues" evidence="1">
    <location>
        <begin position="246"/>
        <end position="263"/>
    </location>
</feature>
<comment type="caution">
    <text evidence="3">The sequence shown here is derived from an EMBL/GenBank/DDBJ whole genome shotgun (WGS) entry which is preliminary data.</text>
</comment>